<dbReference type="SUPFAM" id="SSF140959">
    <property type="entry name" value="Indolic compounds 2,3-dioxygenase-like"/>
    <property type="match status" value="1"/>
</dbReference>
<gene>
    <name evidence="1" type="ORF">RUM44_006747</name>
</gene>
<dbReference type="Pfam" id="PF03301">
    <property type="entry name" value="Trp_dioxygenase"/>
    <property type="match status" value="1"/>
</dbReference>
<evidence type="ECO:0008006" key="3">
    <source>
        <dbReference type="Google" id="ProtNLM"/>
    </source>
</evidence>
<dbReference type="InterPro" id="IPR037217">
    <property type="entry name" value="Trp/Indoleamine_2_3_dOase-like"/>
</dbReference>
<name>A0ABR1AKP1_POLSC</name>
<evidence type="ECO:0000313" key="1">
    <source>
        <dbReference type="EMBL" id="KAK6620346.1"/>
    </source>
</evidence>
<protein>
    <recommendedName>
        <fullName evidence="3">Tryptophan 2,3-dioxygenase</fullName>
    </recommendedName>
</protein>
<dbReference type="Gene3D" id="1.20.58.480">
    <property type="match status" value="1"/>
</dbReference>
<reference evidence="1 2" key="1">
    <citation type="submission" date="2023-09" db="EMBL/GenBank/DDBJ databases">
        <title>Genomes of two closely related lineages of the louse Polyplax serrata with different host specificities.</title>
        <authorList>
            <person name="Martinu J."/>
            <person name="Tarabai H."/>
            <person name="Stefka J."/>
            <person name="Hypsa V."/>
        </authorList>
    </citation>
    <scope>NUCLEOTIDE SEQUENCE [LARGE SCALE GENOMIC DNA]</scope>
    <source>
        <strain evidence="1">98ZLc_SE</strain>
    </source>
</reference>
<dbReference type="PANTHER" id="PTHR10138">
    <property type="entry name" value="TRYPTOPHAN 2,3-DIOXYGENASE"/>
    <property type="match status" value="1"/>
</dbReference>
<comment type="caution">
    <text evidence="1">The sequence shown here is derived from an EMBL/GenBank/DDBJ whole genome shotgun (WGS) entry which is preliminary data.</text>
</comment>
<accession>A0ABR1AKP1</accession>
<dbReference type="EMBL" id="JAWJWF010000048">
    <property type="protein sequence ID" value="KAK6620346.1"/>
    <property type="molecule type" value="Genomic_DNA"/>
</dbReference>
<evidence type="ECO:0000313" key="2">
    <source>
        <dbReference type="Proteomes" id="UP001359485"/>
    </source>
</evidence>
<dbReference type="PANTHER" id="PTHR10138:SF0">
    <property type="entry name" value="TRYPTOPHAN 2,3-DIOXYGENASE"/>
    <property type="match status" value="1"/>
</dbReference>
<proteinExistence type="predicted"/>
<sequence>MSADDGKGDPAQDGECRGEESGLLYGEYLQLDKILKAQKLMSEQYRTTVHDEHLFIITHQAYELWFKQILWEVDSVRNLFGFSERVNESKTLEILKRLNRIVLILKLLVDQVMILETMTPLDFMEFRDFLAPASGFQSLQFRLLENKLGVKLVSRQVVKLNFIEKTVRVPLSIFTTRKVTVHIVFIDNSPVT</sequence>
<organism evidence="1 2">
    <name type="scientific">Polyplax serrata</name>
    <name type="common">Common mouse louse</name>
    <dbReference type="NCBI Taxonomy" id="468196"/>
    <lineage>
        <taxon>Eukaryota</taxon>
        <taxon>Metazoa</taxon>
        <taxon>Ecdysozoa</taxon>
        <taxon>Arthropoda</taxon>
        <taxon>Hexapoda</taxon>
        <taxon>Insecta</taxon>
        <taxon>Pterygota</taxon>
        <taxon>Neoptera</taxon>
        <taxon>Paraneoptera</taxon>
        <taxon>Psocodea</taxon>
        <taxon>Troctomorpha</taxon>
        <taxon>Phthiraptera</taxon>
        <taxon>Anoplura</taxon>
        <taxon>Polyplacidae</taxon>
        <taxon>Polyplax</taxon>
    </lineage>
</organism>
<dbReference type="InterPro" id="IPR004981">
    <property type="entry name" value="Trp_2_3_dOase"/>
</dbReference>
<dbReference type="Proteomes" id="UP001359485">
    <property type="component" value="Unassembled WGS sequence"/>
</dbReference>
<keyword evidence="2" id="KW-1185">Reference proteome</keyword>